<name>A0A1C4YJQ5_9ACTN</name>
<evidence type="ECO:0000259" key="1">
    <source>
        <dbReference type="Pfam" id="PF12728"/>
    </source>
</evidence>
<sequence length="97" mass="10216">MSIVVPFAPRQAGPRAGDVAPGHCPPRPVRAVYTVKEVAALLSLSVSSTYALVRAGQIPAERLGRRWVVPRSRFHAWLDGASGGLSATGTDAPRGGW</sequence>
<dbReference type="AlphaFoldDB" id="A0A1C4YJQ5"/>
<dbReference type="RefSeq" id="WP_244167008.1">
    <property type="nucleotide sequence ID" value="NZ_FMCV01000011.1"/>
</dbReference>
<organism evidence="2 3">
    <name type="scientific">Micromonospora marina</name>
    <dbReference type="NCBI Taxonomy" id="307120"/>
    <lineage>
        <taxon>Bacteria</taxon>
        <taxon>Bacillati</taxon>
        <taxon>Actinomycetota</taxon>
        <taxon>Actinomycetes</taxon>
        <taxon>Micromonosporales</taxon>
        <taxon>Micromonosporaceae</taxon>
        <taxon>Micromonospora</taxon>
    </lineage>
</organism>
<dbReference type="Pfam" id="PF12728">
    <property type="entry name" value="HTH_17"/>
    <property type="match status" value="1"/>
</dbReference>
<dbReference type="NCBIfam" id="TIGR01764">
    <property type="entry name" value="excise"/>
    <property type="match status" value="1"/>
</dbReference>
<keyword evidence="3" id="KW-1185">Reference proteome</keyword>
<proteinExistence type="predicted"/>
<evidence type="ECO:0000313" key="2">
    <source>
        <dbReference type="EMBL" id="SCF20983.1"/>
    </source>
</evidence>
<dbReference type="Proteomes" id="UP000198551">
    <property type="component" value="Unassembled WGS sequence"/>
</dbReference>
<accession>A0A1C4YJQ5</accession>
<gene>
    <name evidence="2" type="ORF">GA0070215_111133</name>
</gene>
<dbReference type="InterPro" id="IPR010093">
    <property type="entry name" value="SinI_DNA-bd"/>
</dbReference>
<dbReference type="InterPro" id="IPR041657">
    <property type="entry name" value="HTH_17"/>
</dbReference>
<feature type="domain" description="Helix-turn-helix" evidence="1">
    <location>
        <begin position="32"/>
        <end position="80"/>
    </location>
</feature>
<protein>
    <submittedName>
        <fullName evidence="2">DNA binding domain-containing protein, excisionase family</fullName>
    </submittedName>
</protein>
<dbReference type="GO" id="GO:0003677">
    <property type="term" value="F:DNA binding"/>
    <property type="evidence" value="ECO:0007669"/>
    <property type="project" value="InterPro"/>
</dbReference>
<dbReference type="EMBL" id="FMCV01000011">
    <property type="protein sequence ID" value="SCF20983.1"/>
    <property type="molecule type" value="Genomic_DNA"/>
</dbReference>
<evidence type="ECO:0000313" key="3">
    <source>
        <dbReference type="Proteomes" id="UP000198551"/>
    </source>
</evidence>
<reference evidence="3" key="1">
    <citation type="submission" date="2016-06" db="EMBL/GenBank/DDBJ databases">
        <authorList>
            <person name="Varghese N."/>
        </authorList>
    </citation>
    <scope>NUCLEOTIDE SEQUENCE [LARGE SCALE GENOMIC DNA]</scope>
    <source>
        <strain evidence="3">DSM 45555</strain>
    </source>
</reference>